<comment type="caution">
    <text evidence="1">The sequence shown here is derived from an EMBL/GenBank/DDBJ whole genome shotgun (WGS) entry which is preliminary data.</text>
</comment>
<dbReference type="GO" id="GO:0005975">
    <property type="term" value="P:carbohydrate metabolic process"/>
    <property type="evidence" value="ECO:0007669"/>
    <property type="project" value="InterPro"/>
</dbReference>
<dbReference type="AlphaFoldDB" id="A0A7Y4LAS6"/>
<organism evidence="1 2">
    <name type="scientific">Pelistega europaea</name>
    <dbReference type="NCBI Taxonomy" id="106147"/>
    <lineage>
        <taxon>Bacteria</taxon>
        <taxon>Pseudomonadati</taxon>
        <taxon>Pseudomonadota</taxon>
        <taxon>Betaproteobacteria</taxon>
        <taxon>Burkholderiales</taxon>
        <taxon>Alcaligenaceae</taxon>
        <taxon>Pelistega</taxon>
    </lineage>
</organism>
<dbReference type="InterPro" id="IPR008183">
    <property type="entry name" value="Aldose_1/G6P_1-epimerase"/>
</dbReference>
<evidence type="ECO:0000313" key="1">
    <source>
        <dbReference type="EMBL" id="NOL50094.1"/>
    </source>
</evidence>
<dbReference type="Gene3D" id="2.70.98.10">
    <property type="match status" value="1"/>
</dbReference>
<dbReference type="Proteomes" id="UP000541421">
    <property type="component" value="Unassembled WGS sequence"/>
</dbReference>
<reference evidence="1 2" key="1">
    <citation type="submission" date="2020-05" db="EMBL/GenBank/DDBJ databases">
        <authorList>
            <person name="Niu N."/>
        </authorList>
    </citation>
    <scope>NUCLEOTIDE SEQUENCE [LARGE SCALE GENOMIC DNA]</scope>
    <source>
        <strain evidence="1 2">LMG10982</strain>
    </source>
</reference>
<sequence>MTALITLQYCQQLLQVAPSLGAAITRYAVVYEGKLIDFLRPASKQAIERREISEMSSFLMVPWAGRIYHGSFTYDGKQIVYPSRLLDNPHSMHGFTRDFPWVVESQQENSLILKFGHHADKDWPFSFEVIQQYGLDDTGLSIWVDVKNTGDKTMPFSMGHHPFFPCDANTKLYTRVQQAWFNDNDMMPTHLDNHPLVEKLEQGYAVQEQVWDTIFTGWDRKVVIDWGDRQLSYQVSEPMNFFVLYNPQGMSWFCAEPFANITDSFNLRNKFPRESIGGMDLLPGEGIKTSFLLQPRFKSVCSSPF</sequence>
<dbReference type="GO" id="GO:0016853">
    <property type="term" value="F:isomerase activity"/>
    <property type="evidence" value="ECO:0007669"/>
    <property type="project" value="InterPro"/>
</dbReference>
<dbReference type="RefSeq" id="WP_171589077.1">
    <property type="nucleotide sequence ID" value="NZ_JABGBO010000008.1"/>
</dbReference>
<accession>A0A7Y4LAS6</accession>
<dbReference type="SUPFAM" id="SSF74650">
    <property type="entry name" value="Galactose mutarotase-like"/>
    <property type="match status" value="1"/>
</dbReference>
<name>A0A7Y4LAS6_9BURK</name>
<proteinExistence type="predicted"/>
<dbReference type="InterPro" id="IPR011013">
    <property type="entry name" value="Gal_mutarotase_sf_dom"/>
</dbReference>
<dbReference type="CDD" id="cd09021">
    <property type="entry name" value="Aldose_epim_Ec_YphB"/>
    <property type="match status" value="1"/>
</dbReference>
<dbReference type="EMBL" id="JABGBO010000008">
    <property type="protein sequence ID" value="NOL50094.1"/>
    <property type="molecule type" value="Genomic_DNA"/>
</dbReference>
<protein>
    <submittedName>
        <fullName evidence="1">Aldose 1-epimerase</fullName>
    </submittedName>
</protein>
<gene>
    <name evidence="1" type="ORF">HKX40_08100</name>
</gene>
<evidence type="ECO:0000313" key="2">
    <source>
        <dbReference type="Proteomes" id="UP000541421"/>
    </source>
</evidence>
<dbReference type="GO" id="GO:0030246">
    <property type="term" value="F:carbohydrate binding"/>
    <property type="evidence" value="ECO:0007669"/>
    <property type="project" value="InterPro"/>
</dbReference>
<dbReference type="InterPro" id="IPR014718">
    <property type="entry name" value="GH-type_carb-bd"/>
</dbReference>
<keyword evidence="2" id="KW-1185">Reference proteome</keyword>
<dbReference type="Pfam" id="PF01263">
    <property type="entry name" value="Aldose_epim"/>
    <property type="match status" value="1"/>
</dbReference>